<dbReference type="EMBL" id="UEGW01000001">
    <property type="protein sequence ID" value="SRX93732.1"/>
    <property type="molecule type" value="Genomic_DNA"/>
</dbReference>
<dbReference type="InterPro" id="IPR003399">
    <property type="entry name" value="Mce/MlaD"/>
</dbReference>
<proteinExistence type="predicted"/>
<dbReference type="STRING" id="29313.BHQ16_14170"/>
<dbReference type="Pfam" id="PF02470">
    <property type="entry name" value="MlaD"/>
    <property type="match status" value="1"/>
</dbReference>
<evidence type="ECO:0000256" key="1">
    <source>
        <dbReference type="SAM" id="Phobius"/>
    </source>
</evidence>
<accession>A0A1E3TDY7</accession>
<keyword evidence="5" id="KW-1185">Reference proteome</keyword>
<feature type="transmembrane region" description="Helical" evidence="1">
    <location>
        <begin position="9"/>
        <end position="28"/>
    </location>
</feature>
<sequence length="372" mass="39363">MLKYRGTGLIRAGFIGLVVIVMVILIGLSPDRLVSWATAVRYQAVFSEAGGLAVGNDVTVSGMKVGTVSDISLRDGDALVTFSLAGKVQLGSETTAHIRTGTLLGERALTLESAGSGTLHPMDVIPISRTSSPYSLTDAVSEFTGNTASTDTKALNQSLDTLAATLDQIAPQLGPTFDSLTRLSRTINGRNQSLGELLKSAGDVTDILSQRSQQVNTLILNANDLLDVLVARKQEIVDLLAGTSAVAKQLTGLVHDNEQELAPTLEKLNSVTAMLEKNRDNIGKALPGLAKYAITVGESVSSGFNYNAYEANLVPMQLLQPFLDYLWGFRTFDTATGPGTPSPMPRSLVPFPYNGIPPCPDCTIGGRIGGQQ</sequence>
<dbReference type="InterPro" id="IPR052336">
    <property type="entry name" value="MlaD_Phospholipid_Transporter"/>
</dbReference>
<dbReference type="PRINTS" id="PR01782">
    <property type="entry name" value="MCEVIRFACTOR"/>
</dbReference>
<keyword evidence="1" id="KW-0472">Membrane</keyword>
<dbReference type="RefSeq" id="WP_069396704.1">
    <property type="nucleotide sequence ID" value="NZ_JACKUN010000020.1"/>
</dbReference>
<name>A0A1E3TDY7_MYCSH</name>
<dbReference type="Proteomes" id="UP000252015">
    <property type="component" value="Unassembled WGS sequence"/>
</dbReference>
<keyword evidence="1" id="KW-1133">Transmembrane helix</keyword>
<evidence type="ECO:0000259" key="2">
    <source>
        <dbReference type="Pfam" id="PF02470"/>
    </source>
</evidence>
<organism evidence="4 5">
    <name type="scientific">Mycobacterium shimoidei</name>
    <dbReference type="NCBI Taxonomy" id="29313"/>
    <lineage>
        <taxon>Bacteria</taxon>
        <taxon>Bacillati</taxon>
        <taxon>Actinomycetota</taxon>
        <taxon>Actinomycetes</taxon>
        <taxon>Mycobacteriales</taxon>
        <taxon>Mycobacteriaceae</taxon>
        <taxon>Mycobacterium</taxon>
    </lineage>
</organism>
<feature type="domain" description="Mammalian cell entry C-terminal" evidence="3">
    <location>
        <begin position="118"/>
        <end position="293"/>
    </location>
</feature>
<dbReference type="AlphaFoldDB" id="A0A1E3TDY7"/>
<keyword evidence="1" id="KW-0812">Transmembrane</keyword>
<evidence type="ECO:0000259" key="3">
    <source>
        <dbReference type="Pfam" id="PF11887"/>
    </source>
</evidence>
<reference evidence="4 5" key="1">
    <citation type="submission" date="2018-05" db="EMBL/GenBank/DDBJ databases">
        <authorList>
            <consortium name="IHU Genomes"/>
        </authorList>
    </citation>
    <scope>NUCLEOTIDE SEQUENCE [LARGE SCALE GENOMIC DNA]</scope>
    <source>
        <strain evidence="4 5">P7336</strain>
    </source>
</reference>
<dbReference type="NCBIfam" id="TIGR00996">
    <property type="entry name" value="Mtu_fam_mce"/>
    <property type="match status" value="1"/>
</dbReference>
<dbReference type="GO" id="GO:0005576">
    <property type="term" value="C:extracellular region"/>
    <property type="evidence" value="ECO:0007669"/>
    <property type="project" value="TreeGrafter"/>
</dbReference>
<dbReference type="PANTHER" id="PTHR33371">
    <property type="entry name" value="INTERMEMBRANE PHOSPHOLIPID TRANSPORT SYSTEM BINDING PROTEIN MLAD-RELATED"/>
    <property type="match status" value="1"/>
</dbReference>
<dbReference type="PANTHER" id="PTHR33371:SF18">
    <property type="entry name" value="MCE-FAMILY PROTEIN MCE3C"/>
    <property type="match status" value="1"/>
</dbReference>
<dbReference type="InterPro" id="IPR005693">
    <property type="entry name" value="Mce"/>
</dbReference>
<evidence type="ECO:0000313" key="4">
    <source>
        <dbReference type="EMBL" id="SRX93732.1"/>
    </source>
</evidence>
<feature type="domain" description="Mce/MlaD" evidence="2">
    <location>
        <begin position="40"/>
        <end position="112"/>
    </location>
</feature>
<dbReference type="OrthoDB" id="5241191at2"/>
<gene>
    <name evidence="4" type="ORF">MSP7336_01975</name>
</gene>
<dbReference type="InterPro" id="IPR024516">
    <property type="entry name" value="Mce_C"/>
</dbReference>
<protein>
    <submittedName>
        <fullName evidence="4">MCE family protein [Rhodococcus jostii RHA1]</fullName>
    </submittedName>
</protein>
<dbReference type="Pfam" id="PF11887">
    <property type="entry name" value="Mce4_CUP1"/>
    <property type="match status" value="1"/>
</dbReference>
<evidence type="ECO:0000313" key="5">
    <source>
        <dbReference type="Proteomes" id="UP000252015"/>
    </source>
</evidence>